<dbReference type="EMBL" id="CP018025">
    <property type="protein sequence ID" value="APD91965.1"/>
    <property type="molecule type" value="Genomic_DNA"/>
</dbReference>
<name>A0AAC9NSR5_9ALTE</name>
<organism evidence="1 2">
    <name type="scientific">Alteromonas mediterranea</name>
    <dbReference type="NCBI Taxonomy" id="314275"/>
    <lineage>
        <taxon>Bacteria</taxon>
        <taxon>Pseudomonadati</taxon>
        <taxon>Pseudomonadota</taxon>
        <taxon>Gammaproteobacteria</taxon>
        <taxon>Alteromonadales</taxon>
        <taxon>Alteromonadaceae</taxon>
        <taxon>Alteromonas/Salinimonas group</taxon>
        <taxon>Alteromonas</taxon>
    </lineage>
</organism>
<dbReference type="Proteomes" id="UP000182101">
    <property type="component" value="Plasmid pAMCP48-600"/>
</dbReference>
<protein>
    <submittedName>
        <fullName evidence="1">Uncharacterized protein</fullName>
    </submittedName>
</protein>
<sequence>MTPLTRTINDIAATLEMNAIDLNKFITTHNELNEQELIETEDELRQALVEVAFSARMCGEGKKRYSAVCKINDAYFKEKLNS</sequence>
<geneLocation type="plasmid" evidence="2">
    <name>pamcp48-600</name>
</geneLocation>
<evidence type="ECO:0000313" key="2">
    <source>
        <dbReference type="Proteomes" id="UP000182101"/>
    </source>
</evidence>
<dbReference type="AlphaFoldDB" id="A0AAC9NSR5"/>
<gene>
    <name evidence="1" type="ORF">BM524_18770</name>
</gene>
<dbReference type="RefSeq" id="WP_071960575.1">
    <property type="nucleotide sequence ID" value="NZ_CP018025.1"/>
</dbReference>
<reference evidence="1 2" key="1">
    <citation type="submission" date="2016-11" db="EMBL/GenBank/DDBJ databases">
        <title>Networking in microbes: conjugative elements and plasmids in the genus Alteromonas.</title>
        <authorList>
            <person name="Lopez-Perez M."/>
            <person name="Ramon-Marco N."/>
            <person name="Rodriguez-Valera F."/>
        </authorList>
    </citation>
    <scope>NUCLEOTIDE SEQUENCE [LARGE SCALE GENOMIC DNA]</scope>
    <source>
        <strain evidence="1 2">CP48</strain>
        <plasmid evidence="2">pamcp48-600</plasmid>
    </source>
</reference>
<proteinExistence type="predicted"/>
<evidence type="ECO:0000313" key="1">
    <source>
        <dbReference type="EMBL" id="APD91965.1"/>
    </source>
</evidence>
<accession>A0AAC9NSR5</accession>
<keyword evidence="1" id="KW-0614">Plasmid</keyword>